<dbReference type="Proteomes" id="UP000593836">
    <property type="component" value="Chromosome"/>
</dbReference>
<protein>
    <recommendedName>
        <fullName evidence="2">DUF6538 domain-containing protein</fullName>
    </recommendedName>
</protein>
<keyword evidence="1" id="KW-0238">DNA-binding</keyword>
<evidence type="ECO:0000313" key="3">
    <source>
        <dbReference type="EMBL" id="QOY54525.1"/>
    </source>
</evidence>
<dbReference type="InterPro" id="IPR046668">
    <property type="entry name" value="DUF6538"/>
</dbReference>
<dbReference type="InterPro" id="IPR010998">
    <property type="entry name" value="Integrase_recombinase_N"/>
</dbReference>
<evidence type="ECO:0000313" key="4">
    <source>
        <dbReference type="Proteomes" id="UP000593836"/>
    </source>
</evidence>
<organism evidence="3 4">
    <name type="scientific">Candidatus Sulfurimonas marisnigri</name>
    <dbReference type="NCBI Taxonomy" id="2740405"/>
    <lineage>
        <taxon>Bacteria</taxon>
        <taxon>Pseudomonadati</taxon>
        <taxon>Campylobacterota</taxon>
        <taxon>Epsilonproteobacteria</taxon>
        <taxon>Campylobacterales</taxon>
        <taxon>Sulfurimonadaceae</taxon>
        <taxon>Sulfurimonas</taxon>
    </lineage>
</organism>
<dbReference type="GO" id="GO:0003677">
    <property type="term" value="F:DNA binding"/>
    <property type="evidence" value="ECO:0007669"/>
    <property type="project" value="UniProtKB-KW"/>
</dbReference>
<reference evidence="3 4" key="1">
    <citation type="submission" date="2020-05" db="EMBL/GenBank/DDBJ databases">
        <title>Sulfurimonas marisnigri, sp. nov., and Sulfurimonas baltica, sp. nov., manganese oxide reducing chemolithoautotrophs of the class Epsilonproteobacteria isolated from the pelagic redoxclines of the Black and Baltic Seas and emended description of the genus Sulfurimonas.</title>
        <authorList>
            <person name="Henkel J.V."/>
            <person name="Laudan C."/>
            <person name="Werner J."/>
            <person name="Neu T."/>
            <person name="Plewe S."/>
            <person name="Sproer C."/>
            <person name="Bunk B."/>
            <person name="Schulz-Vogt H.N."/>
        </authorList>
    </citation>
    <scope>NUCLEOTIDE SEQUENCE [LARGE SCALE GENOMIC DNA]</scope>
    <source>
        <strain evidence="3 4">SoZ1</strain>
    </source>
</reference>
<dbReference type="EMBL" id="CP054493">
    <property type="protein sequence ID" value="QOY54525.1"/>
    <property type="molecule type" value="Genomic_DNA"/>
</dbReference>
<dbReference type="RefSeq" id="WP_194366570.1">
    <property type="nucleotide sequence ID" value="NZ_CP054493.1"/>
</dbReference>
<keyword evidence="4" id="KW-1185">Reference proteome</keyword>
<dbReference type="Gene3D" id="1.10.150.130">
    <property type="match status" value="1"/>
</dbReference>
<accession>A0A7S7RQJ3</accession>
<dbReference type="InterPro" id="IPR011010">
    <property type="entry name" value="DNA_brk_join_enz"/>
</dbReference>
<evidence type="ECO:0000256" key="1">
    <source>
        <dbReference type="ARBA" id="ARBA00023125"/>
    </source>
</evidence>
<gene>
    <name evidence="3" type="ORF">HUE87_11765</name>
</gene>
<feature type="domain" description="DUF6538" evidence="2">
    <location>
        <begin position="9"/>
        <end position="57"/>
    </location>
</feature>
<sequence length="283" mass="33760">MSVNLSTTNDNYYRLRFRVHKRLIPYFKKSFISKSLQTKDKKQAKLKADKIYYAYQQILNTLYIIKGEQTQELVNKLIHEELEQQLNTPIVTPSTSTTISNITTLKEAYDRFCTWYYQQDITKKQYIITTSKLKNMILPYFGMDTNVDNVTLENVEEFREFISTFPNTNKKKYNSLSFSRIIKLRKIPQEDIIGISTQIKYLKILKQFFYFMVRANILSYNPCTLLNMPNKNILNREPFDEKDITALFSIFDTLDNKKYIYYTLAYTGMRPSEWNVPYKLDNY</sequence>
<dbReference type="KEGG" id="smas:HUE87_11765"/>
<dbReference type="SUPFAM" id="SSF56349">
    <property type="entry name" value="DNA breaking-rejoining enzymes"/>
    <property type="match status" value="1"/>
</dbReference>
<proteinExistence type="predicted"/>
<dbReference type="Pfam" id="PF20172">
    <property type="entry name" value="DUF6538"/>
    <property type="match status" value="1"/>
</dbReference>
<dbReference type="AlphaFoldDB" id="A0A7S7RQJ3"/>
<name>A0A7S7RQJ3_9BACT</name>
<evidence type="ECO:0000259" key="2">
    <source>
        <dbReference type="Pfam" id="PF20172"/>
    </source>
</evidence>